<proteinExistence type="predicted"/>
<evidence type="ECO:0000256" key="5">
    <source>
        <dbReference type="ARBA" id="ARBA00023136"/>
    </source>
</evidence>
<evidence type="ECO:0000256" key="4">
    <source>
        <dbReference type="ARBA" id="ARBA00022989"/>
    </source>
</evidence>
<keyword evidence="4 6" id="KW-1133">Transmembrane helix</keyword>
<feature type="transmembrane region" description="Helical" evidence="6">
    <location>
        <begin position="148"/>
        <end position="168"/>
    </location>
</feature>
<dbReference type="AlphaFoldDB" id="A0AB35UPS2"/>
<dbReference type="Pfam" id="PF07690">
    <property type="entry name" value="MFS_1"/>
    <property type="match status" value="1"/>
</dbReference>
<dbReference type="PANTHER" id="PTHR23513">
    <property type="entry name" value="INTEGRAL MEMBRANE EFFLUX PROTEIN-RELATED"/>
    <property type="match status" value="1"/>
</dbReference>
<evidence type="ECO:0000256" key="1">
    <source>
        <dbReference type="ARBA" id="ARBA00004651"/>
    </source>
</evidence>
<keyword evidence="3 6" id="KW-0812">Transmembrane</keyword>
<reference evidence="7" key="1">
    <citation type="submission" date="2022-03" db="EMBL/GenBank/DDBJ databases">
        <title>First case of bacteraemia caused by Dielma fastidiosa in a patient hospitalised with diverticulitis.</title>
        <authorList>
            <person name="Forman-Ankjaer B."/>
            <person name="Hvid-Jensen F."/>
            <person name="Kobel C.M."/>
            <person name="Greve T."/>
        </authorList>
    </citation>
    <scope>NUCLEOTIDE SEQUENCE</scope>
    <source>
        <strain evidence="7">AUH_DF_2021</strain>
    </source>
</reference>
<evidence type="ECO:0000256" key="3">
    <source>
        <dbReference type="ARBA" id="ARBA00022692"/>
    </source>
</evidence>
<dbReference type="EMBL" id="JALDAW010000016">
    <property type="protein sequence ID" value="MDY5168778.1"/>
    <property type="molecule type" value="Genomic_DNA"/>
</dbReference>
<dbReference type="GO" id="GO:0005886">
    <property type="term" value="C:plasma membrane"/>
    <property type="evidence" value="ECO:0007669"/>
    <property type="project" value="UniProtKB-SubCell"/>
</dbReference>
<feature type="transmembrane region" description="Helical" evidence="6">
    <location>
        <begin position="313"/>
        <end position="338"/>
    </location>
</feature>
<protein>
    <submittedName>
        <fullName evidence="7">MFS transporter</fullName>
    </submittedName>
</protein>
<feature type="transmembrane region" description="Helical" evidence="6">
    <location>
        <begin position="174"/>
        <end position="192"/>
    </location>
</feature>
<feature type="transmembrane region" description="Helical" evidence="6">
    <location>
        <begin position="397"/>
        <end position="419"/>
    </location>
</feature>
<dbReference type="InterPro" id="IPR036259">
    <property type="entry name" value="MFS_trans_sf"/>
</dbReference>
<dbReference type="RefSeq" id="WP_320883915.1">
    <property type="nucleotide sequence ID" value="NZ_BAABZA010000003.1"/>
</dbReference>
<feature type="transmembrane region" description="Helical" evidence="6">
    <location>
        <begin position="288"/>
        <end position="307"/>
    </location>
</feature>
<dbReference type="GO" id="GO:0022857">
    <property type="term" value="F:transmembrane transporter activity"/>
    <property type="evidence" value="ECO:0007669"/>
    <property type="project" value="InterPro"/>
</dbReference>
<gene>
    <name evidence="7" type="ORF">MQE39_11700</name>
</gene>
<comment type="caution">
    <text evidence="7">The sequence shown here is derived from an EMBL/GenBank/DDBJ whole genome shotgun (WGS) entry which is preliminary data.</text>
</comment>
<sequence length="432" mass="47771">MNNFKQIIKQLHTFLLLWSTQSFSSLGSSMTGFALILWSYEQHGSALLTSFLSICTYAPYVLHSIFAGTLSDKWNKKVTMLLCDGMAALTTIVVLYLLNTHQLQLWHLYVVNSVNGIMNALQQPASDVTITLLTPRELYQQVSSLRSFSDSLITVLVPVIASSLYAFLGLRAVIAFDLITFMTAWLTLIFLIQIPALESTKNEAAETFWQSTKQGLLFLKTHRGILDLILFLAMINLAASMYQAALPALLLSRKGGGETVLGLVNACCGLANLAGSVYLLFSKPPKSRIAVICNTLLFSMMSENLILALGTEPWMWCLGAILGWICIPIMNTNLDVVLRSSIPAAIQGRVYSARNTLQFFTIPLGYFLGGYLVDWVFEPFMAAQSEGLLVQLFGSGKGSGAALLFLMIAILGIVTCLIFRHDRYIWQLEKTE</sequence>
<feature type="transmembrane region" description="Helical" evidence="6">
    <location>
        <begin position="359"/>
        <end position="377"/>
    </location>
</feature>
<feature type="transmembrane region" description="Helical" evidence="6">
    <location>
        <begin position="228"/>
        <end position="250"/>
    </location>
</feature>
<evidence type="ECO:0000313" key="8">
    <source>
        <dbReference type="Proteomes" id="UP001276902"/>
    </source>
</evidence>
<feature type="transmembrane region" description="Helical" evidence="6">
    <location>
        <begin position="45"/>
        <end position="66"/>
    </location>
</feature>
<name>A0AB35UPS2_9FIRM</name>
<evidence type="ECO:0000313" key="7">
    <source>
        <dbReference type="EMBL" id="MDY5168778.1"/>
    </source>
</evidence>
<organism evidence="7 8">
    <name type="scientific">Dielma fastidiosa</name>
    <dbReference type="NCBI Taxonomy" id="1034346"/>
    <lineage>
        <taxon>Bacteria</taxon>
        <taxon>Bacillati</taxon>
        <taxon>Bacillota</taxon>
        <taxon>Erysipelotrichia</taxon>
        <taxon>Erysipelotrichales</taxon>
        <taxon>Erysipelotrichaceae</taxon>
        <taxon>Dielma</taxon>
    </lineage>
</organism>
<dbReference type="Gene3D" id="1.20.1250.20">
    <property type="entry name" value="MFS general substrate transporter like domains"/>
    <property type="match status" value="1"/>
</dbReference>
<dbReference type="CDD" id="cd06173">
    <property type="entry name" value="MFS_MefA_like"/>
    <property type="match status" value="1"/>
</dbReference>
<keyword evidence="5 6" id="KW-0472">Membrane</keyword>
<accession>A0AB35UPS2</accession>
<feature type="transmembrane region" description="Helical" evidence="6">
    <location>
        <begin position="78"/>
        <end position="98"/>
    </location>
</feature>
<evidence type="ECO:0000256" key="2">
    <source>
        <dbReference type="ARBA" id="ARBA00022475"/>
    </source>
</evidence>
<feature type="transmembrane region" description="Helical" evidence="6">
    <location>
        <begin position="262"/>
        <end position="281"/>
    </location>
</feature>
<evidence type="ECO:0000256" key="6">
    <source>
        <dbReference type="SAM" id="Phobius"/>
    </source>
</evidence>
<keyword evidence="2" id="KW-1003">Cell membrane</keyword>
<dbReference type="SUPFAM" id="SSF103473">
    <property type="entry name" value="MFS general substrate transporter"/>
    <property type="match status" value="1"/>
</dbReference>
<dbReference type="PANTHER" id="PTHR23513:SF6">
    <property type="entry name" value="MAJOR FACILITATOR SUPERFAMILY ASSOCIATED DOMAIN-CONTAINING PROTEIN"/>
    <property type="match status" value="1"/>
</dbReference>
<dbReference type="Proteomes" id="UP001276902">
    <property type="component" value="Unassembled WGS sequence"/>
</dbReference>
<feature type="transmembrane region" description="Helical" evidence="6">
    <location>
        <begin position="15"/>
        <end position="38"/>
    </location>
</feature>
<comment type="subcellular location">
    <subcellularLocation>
        <location evidence="1">Cell membrane</location>
        <topology evidence="1">Multi-pass membrane protein</topology>
    </subcellularLocation>
</comment>
<dbReference type="InterPro" id="IPR011701">
    <property type="entry name" value="MFS"/>
</dbReference>